<dbReference type="Gene3D" id="3.40.630.30">
    <property type="match status" value="1"/>
</dbReference>
<dbReference type="SUPFAM" id="SSF55729">
    <property type="entry name" value="Acyl-CoA N-acyltransferases (Nat)"/>
    <property type="match status" value="1"/>
</dbReference>
<comment type="caution">
    <text evidence="2">The sequence shown here is derived from an EMBL/GenBank/DDBJ whole genome shotgun (WGS) entry which is preliminary data.</text>
</comment>
<evidence type="ECO:0000313" key="3">
    <source>
        <dbReference type="Proteomes" id="UP001200642"/>
    </source>
</evidence>
<proteinExistence type="predicted"/>
<reference evidence="2" key="1">
    <citation type="submission" date="2023-02" db="EMBL/GenBank/DDBJ databases">
        <title>Genome of Flavobacteriaceae gen. nov. sp. strain F89.</title>
        <authorList>
            <person name="Wang Y."/>
        </authorList>
    </citation>
    <scope>NUCLEOTIDE SEQUENCE</scope>
    <source>
        <strain evidence="2">F89</strain>
    </source>
</reference>
<feature type="domain" description="BioF2-like acetyltransferase" evidence="1">
    <location>
        <begin position="168"/>
        <end position="300"/>
    </location>
</feature>
<dbReference type="PANTHER" id="PTHR36174">
    <property type="entry name" value="LIPID II:GLYCINE GLYCYLTRANSFERASE"/>
    <property type="match status" value="1"/>
</dbReference>
<name>A0AAE3EUK8_9FLAO</name>
<dbReference type="Proteomes" id="UP001200642">
    <property type="component" value="Unassembled WGS sequence"/>
</dbReference>
<gene>
    <name evidence="2" type="ORF">K8352_10600</name>
</gene>
<dbReference type="InterPro" id="IPR038740">
    <property type="entry name" value="BioF2-like_GNAT_dom"/>
</dbReference>
<sequence length="365" mass="43767">MHTDIGYNLKIDNFSDKNKIEKYRNLLYSNWKNNAYYSYEYLNHYGSESNELMYFIFEKFGEPIILMPFILRSIKLNNKITNYFDVTTPYGYAGPILKDTCSINEYGPFWNAVDKWYRQNNIITEFVRFGLIDNHHYYNGDLVSTLKNIKGKILMDQQVQWDNFLPKVRNNYRRAQQFNLTFKLFKNQEINDAVITSFHDIYIKTMLRREASEDFFFSLAYFKNLIYSNLDSFFIVLIYLEDKAISTELIISYKNTCYAYLGGTIGDFFHCRPNDFLRVEMIRWASEHGVQYYILGGGRKNDDGLYKNKKSLFPKDEDVIFYTGRKVLNEQVYKELNRWAEKEDFEGNTQENQSFFPYYRRFNVL</sequence>
<dbReference type="AlphaFoldDB" id="A0AAE3EUK8"/>
<dbReference type="InterPro" id="IPR050644">
    <property type="entry name" value="PG_Glycine_Bridge_Synth"/>
</dbReference>
<dbReference type="PANTHER" id="PTHR36174:SF1">
    <property type="entry name" value="LIPID II:GLYCINE GLYCYLTRANSFERASE"/>
    <property type="match status" value="1"/>
</dbReference>
<dbReference type="InterPro" id="IPR016181">
    <property type="entry name" value="Acyl_CoA_acyltransferase"/>
</dbReference>
<dbReference type="Pfam" id="PF13480">
    <property type="entry name" value="Acetyltransf_6"/>
    <property type="match status" value="1"/>
</dbReference>
<evidence type="ECO:0000259" key="1">
    <source>
        <dbReference type="Pfam" id="PF13480"/>
    </source>
</evidence>
<protein>
    <submittedName>
        <fullName evidence="2">GNAT family N-acetyltransferase</fullName>
    </submittedName>
</protein>
<evidence type="ECO:0000313" key="2">
    <source>
        <dbReference type="EMBL" id="MCG2461198.1"/>
    </source>
</evidence>
<keyword evidence="3" id="KW-1185">Reference proteome</keyword>
<organism evidence="2 3">
    <name type="scientific">Cerina litoralis</name>
    <dbReference type="NCBI Taxonomy" id="2874477"/>
    <lineage>
        <taxon>Bacteria</taxon>
        <taxon>Pseudomonadati</taxon>
        <taxon>Bacteroidota</taxon>
        <taxon>Flavobacteriia</taxon>
        <taxon>Flavobacteriales</taxon>
        <taxon>Flavobacteriaceae</taxon>
        <taxon>Cerina</taxon>
    </lineage>
</organism>
<accession>A0AAE3EUK8</accession>
<dbReference type="EMBL" id="JAIRBC010000014">
    <property type="protein sequence ID" value="MCG2461198.1"/>
    <property type="molecule type" value="Genomic_DNA"/>
</dbReference>
<dbReference type="RefSeq" id="WP_317902345.1">
    <property type="nucleotide sequence ID" value="NZ_JAIRBC010000014.1"/>
</dbReference>